<evidence type="ECO:0000259" key="2">
    <source>
        <dbReference type="SMART" id="SM00854"/>
    </source>
</evidence>
<dbReference type="Pfam" id="PF09587">
    <property type="entry name" value="PGA_cap"/>
    <property type="match status" value="1"/>
</dbReference>
<comment type="caution">
    <text evidence="3">The sequence shown here is derived from an EMBL/GenBank/DDBJ whole genome shotgun (WGS) entry which is preliminary data.</text>
</comment>
<dbReference type="SUPFAM" id="SSF56300">
    <property type="entry name" value="Metallo-dependent phosphatases"/>
    <property type="match status" value="1"/>
</dbReference>
<dbReference type="InterPro" id="IPR029052">
    <property type="entry name" value="Metallo-depent_PP-like"/>
</dbReference>
<dbReference type="EMBL" id="JAKNCT010000001">
    <property type="protein sequence ID" value="MCG5029865.1"/>
    <property type="molecule type" value="Genomic_DNA"/>
</dbReference>
<dbReference type="SMART" id="SM00854">
    <property type="entry name" value="PGA_cap"/>
    <property type="match status" value="1"/>
</dbReference>
<name>A0ABS9MNP4_9BURK</name>
<evidence type="ECO:0000313" key="3">
    <source>
        <dbReference type="EMBL" id="MCG5029865.1"/>
    </source>
</evidence>
<evidence type="ECO:0000256" key="1">
    <source>
        <dbReference type="ARBA" id="ARBA00005662"/>
    </source>
</evidence>
<keyword evidence="4" id="KW-1185">Reference proteome</keyword>
<accession>A0ABS9MNP4</accession>
<reference evidence="3 4" key="1">
    <citation type="submission" date="2022-02" db="EMBL/GenBank/DDBJ databases">
        <title>Mesosutterella porci, a novel member of the family Sutterellaceae from pig feces.</title>
        <authorList>
            <person name="Wylensek D."/>
            <person name="Clavel T."/>
        </authorList>
    </citation>
    <scope>NUCLEOTIDE SEQUENCE [LARGE SCALE GENOMIC DNA]</scope>
    <source>
        <strain evidence="4">oilRF-744-wt-GAM-9</strain>
    </source>
</reference>
<proteinExistence type="inferred from homology"/>
<organism evidence="3 4">
    <name type="scientific">Mesosutterella porci</name>
    <dbReference type="NCBI Taxonomy" id="2915351"/>
    <lineage>
        <taxon>Bacteria</taxon>
        <taxon>Pseudomonadati</taxon>
        <taxon>Pseudomonadota</taxon>
        <taxon>Betaproteobacteria</taxon>
        <taxon>Burkholderiales</taxon>
        <taxon>Sutterellaceae</taxon>
        <taxon>Mesosutterella</taxon>
    </lineage>
</organism>
<dbReference type="InterPro" id="IPR052169">
    <property type="entry name" value="CW_Biosynth-Accessory"/>
</dbReference>
<evidence type="ECO:0000313" key="4">
    <source>
        <dbReference type="Proteomes" id="UP001297600"/>
    </source>
</evidence>
<sequence length="438" mass="47754">MKTTFVATGDSFITRHIPEEGYPGYQELSDLIWNHDVRFANLEMTFHNSEGSPAAESGGTWAMTDPGMLDDMLGFGFNLFNTANNHSGDFGEGGTMATIRHLRERGMIFAGTGPTLQEAAHAAYLETPGARVALIGLSSTCSKSSIAGGQGLDMRGRPGLNPLRFRTVHHLNAKHFAMAKELAEVTLVNAQKEYSISTGYTPPFAEGTMPLGSMSLVLNAKASDKEWNETIPNAADLERTVSEIREAKRQADIVLVSIHTHEMRARKTNEPPLFLERFAHACIDAGATAVIGHGPHEMRGIEVYKGGLIFYSVGNFIFETETVARQPWDAYAKHGLPVDTGVGAYMDHRSCNGTRGYVVLENIWRAIVPEWTVEDGRVKDVILHPIELGQTAPRSQRGVPVLSTGDKAKAALEYLRDLSKPYGTKITIRGGVGRVAMG</sequence>
<dbReference type="InterPro" id="IPR019079">
    <property type="entry name" value="Capsule_synth_CapA"/>
</dbReference>
<dbReference type="PANTHER" id="PTHR33393">
    <property type="entry name" value="POLYGLUTAMINE SYNTHESIS ACCESSORY PROTEIN RV0574C-RELATED"/>
    <property type="match status" value="1"/>
</dbReference>
<dbReference type="Proteomes" id="UP001297600">
    <property type="component" value="Unassembled WGS sequence"/>
</dbReference>
<gene>
    <name evidence="3" type="ORF">MAF45_00130</name>
</gene>
<dbReference type="PANTHER" id="PTHR33393:SF13">
    <property type="entry name" value="PGA BIOSYNTHESIS PROTEIN CAPA"/>
    <property type="match status" value="1"/>
</dbReference>
<dbReference type="CDD" id="cd07381">
    <property type="entry name" value="MPP_CapA"/>
    <property type="match status" value="1"/>
</dbReference>
<feature type="domain" description="Capsule synthesis protein CapA" evidence="2">
    <location>
        <begin position="4"/>
        <end position="320"/>
    </location>
</feature>
<dbReference type="RefSeq" id="WP_237977522.1">
    <property type="nucleotide sequence ID" value="NZ_JAKNCT010000001.1"/>
</dbReference>
<comment type="similarity">
    <text evidence="1">Belongs to the CapA family.</text>
</comment>
<protein>
    <submittedName>
        <fullName evidence="3">CapA family protein</fullName>
    </submittedName>
</protein>